<protein>
    <submittedName>
        <fullName evidence="1">Uncharacterized protein</fullName>
    </submittedName>
</protein>
<dbReference type="AlphaFoldDB" id="A0AAQ3N6Q2"/>
<gene>
    <name evidence="1" type="ORF">V8G54_024885</name>
</gene>
<sequence>MALVTTEPTINEGPLFAEVDMASDFNALTVRATVIQASTIFYDTPATLGPSTLPFSSVTLSLFLLKFPFFSCFCVESAIWGAPDWRSYLICWQIKLVSDFCVQIRQRGCWVKPQGMGPSLWCFQKRLWEGTRVVPILVFLLEIARPREEKSFASIILQPLMCLVRSKIKHSLQFSC</sequence>
<keyword evidence="2" id="KW-1185">Reference proteome</keyword>
<evidence type="ECO:0000313" key="1">
    <source>
        <dbReference type="EMBL" id="WVZ04079.1"/>
    </source>
</evidence>
<dbReference type="Proteomes" id="UP001374535">
    <property type="component" value="Chromosome 7"/>
</dbReference>
<reference evidence="1 2" key="1">
    <citation type="journal article" date="2023" name="Life. Sci Alliance">
        <title>Evolutionary insights into 3D genome organization and epigenetic landscape of Vigna mungo.</title>
        <authorList>
            <person name="Junaid A."/>
            <person name="Singh B."/>
            <person name="Bhatia S."/>
        </authorList>
    </citation>
    <scope>NUCLEOTIDE SEQUENCE [LARGE SCALE GENOMIC DNA]</scope>
    <source>
        <strain evidence="1">Urdbean</strain>
    </source>
</reference>
<name>A0AAQ3N6Q2_VIGMU</name>
<accession>A0AAQ3N6Q2</accession>
<proteinExistence type="predicted"/>
<dbReference type="EMBL" id="CP144694">
    <property type="protein sequence ID" value="WVZ04079.1"/>
    <property type="molecule type" value="Genomic_DNA"/>
</dbReference>
<evidence type="ECO:0000313" key="2">
    <source>
        <dbReference type="Proteomes" id="UP001374535"/>
    </source>
</evidence>
<organism evidence="1 2">
    <name type="scientific">Vigna mungo</name>
    <name type="common">Black gram</name>
    <name type="synonym">Phaseolus mungo</name>
    <dbReference type="NCBI Taxonomy" id="3915"/>
    <lineage>
        <taxon>Eukaryota</taxon>
        <taxon>Viridiplantae</taxon>
        <taxon>Streptophyta</taxon>
        <taxon>Embryophyta</taxon>
        <taxon>Tracheophyta</taxon>
        <taxon>Spermatophyta</taxon>
        <taxon>Magnoliopsida</taxon>
        <taxon>eudicotyledons</taxon>
        <taxon>Gunneridae</taxon>
        <taxon>Pentapetalae</taxon>
        <taxon>rosids</taxon>
        <taxon>fabids</taxon>
        <taxon>Fabales</taxon>
        <taxon>Fabaceae</taxon>
        <taxon>Papilionoideae</taxon>
        <taxon>50 kb inversion clade</taxon>
        <taxon>NPAAA clade</taxon>
        <taxon>indigoferoid/millettioid clade</taxon>
        <taxon>Phaseoleae</taxon>
        <taxon>Vigna</taxon>
    </lineage>
</organism>